<protein>
    <submittedName>
        <fullName evidence="1">Uncharacterized protein</fullName>
    </submittedName>
</protein>
<dbReference type="EMBL" id="CAEKDK010000003">
    <property type="protein sequence ID" value="CAB4274862.1"/>
    <property type="molecule type" value="Genomic_DNA"/>
</dbReference>
<reference evidence="1 2" key="1">
    <citation type="submission" date="2020-05" db="EMBL/GenBank/DDBJ databases">
        <authorList>
            <person name="Campoy J."/>
            <person name="Schneeberger K."/>
            <person name="Spophaly S."/>
        </authorList>
    </citation>
    <scope>NUCLEOTIDE SEQUENCE [LARGE SCALE GENOMIC DNA]</scope>
    <source>
        <strain evidence="1">PruArmRojPasFocal</strain>
    </source>
</reference>
<proteinExistence type="predicted"/>
<evidence type="ECO:0000313" key="2">
    <source>
        <dbReference type="Proteomes" id="UP000507222"/>
    </source>
</evidence>
<evidence type="ECO:0000313" key="1">
    <source>
        <dbReference type="EMBL" id="CAB4274862.1"/>
    </source>
</evidence>
<sequence length="129" mass="15009">MEQSKYHNVEISSLEEVNEAREAFGDDKPIRFQVLRSVLAETYLAIVENFEAENASSGRSDFIRYPRNPPYDPPPVVITQNFEEFKDALKTLGTYMEINVPVDVHPYVRQRVFLWEDDIEVEVNNRDGI</sequence>
<dbReference type="AlphaFoldDB" id="A0A6J5UG22"/>
<organism evidence="1 2">
    <name type="scientific">Prunus armeniaca</name>
    <name type="common">Apricot</name>
    <name type="synonym">Armeniaca vulgaris</name>
    <dbReference type="NCBI Taxonomy" id="36596"/>
    <lineage>
        <taxon>Eukaryota</taxon>
        <taxon>Viridiplantae</taxon>
        <taxon>Streptophyta</taxon>
        <taxon>Embryophyta</taxon>
        <taxon>Tracheophyta</taxon>
        <taxon>Spermatophyta</taxon>
        <taxon>Magnoliopsida</taxon>
        <taxon>eudicotyledons</taxon>
        <taxon>Gunneridae</taxon>
        <taxon>Pentapetalae</taxon>
        <taxon>rosids</taxon>
        <taxon>fabids</taxon>
        <taxon>Rosales</taxon>
        <taxon>Rosaceae</taxon>
        <taxon>Amygdaloideae</taxon>
        <taxon>Amygdaleae</taxon>
        <taxon>Prunus</taxon>
    </lineage>
</organism>
<name>A0A6J5UG22_PRUAR</name>
<accession>A0A6J5UG22</accession>
<dbReference type="Proteomes" id="UP000507222">
    <property type="component" value="Unassembled WGS sequence"/>
</dbReference>
<gene>
    <name evidence="1" type="ORF">CURHAP_LOCUS23493</name>
</gene>